<dbReference type="PANTHER" id="PTHR30173">
    <property type="entry name" value="SIGMA 19 FACTOR"/>
    <property type="match status" value="1"/>
</dbReference>
<dbReference type="SUPFAM" id="SSF88659">
    <property type="entry name" value="Sigma3 and sigma4 domains of RNA polymerase sigma factors"/>
    <property type="match status" value="1"/>
</dbReference>
<evidence type="ECO:0000256" key="4">
    <source>
        <dbReference type="ARBA" id="ARBA00023082"/>
    </source>
</evidence>
<dbReference type="AlphaFoldDB" id="A0A5S4GZ08"/>
<dbReference type="EMBL" id="VCKZ01000109">
    <property type="protein sequence ID" value="TMR38198.1"/>
    <property type="molecule type" value="Genomic_DNA"/>
</dbReference>
<dbReference type="Gene3D" id="1.10.1740.10">
    <property type="match status" value="1"/>
</dbReference>
<evidence type="ECO:0000259" key="8">
    <source>
        <dbReference type="Pfam" id="PF08281"/>
    </source>
</evidence>
<dbReference type="InterPro" id="IPR014284">
    <property type="entry name" value="RNA_pol_sigma-70_dom"/>
</dbReference>
<dbReference type="Gene3D" id="1.10.10.10">
    <property type="entry name" value="Winged helix-like DNA-binding domain superfamily/Winged helix DNA-binding domain"/>
    <property type="match status" value="1"/>
</dbReference>
<evidence type="ECO:0000256" key="3">
    <source>
        <dbReference type="ARBA" id="ARBA00023015"/>
    </source>
</evidence>
<comment type="similarity">
    <text evidence="1">Belongs to the sigma-70 factor family. ECF subfamily.</text>
</comment>
<dbReference type="InterPro" id="IPR013324">
    <property type="entry name" value="RNA_pol_sigma_r3/r4-like"/>
</dbReference>
<keyword evidence="3" id="KW-0805">Transcription regulation</keyword>
<dbReference type="InterPro" id="IPR013325">
    <property type="entry name" value="RNA_pol_sigma_r2"/>
</dbReference>
<dbReference type="Pfam" id="PF04542">
    <property type="entry name" value="Sigma70_r2"/>
    <property type="match status" value="1"/>
</dbReference>
<feature type="domain" description="RNA polymerase sigma-70 region 2" evidence="7">
    <location>
        <begin position="11"/>
        <end position="76"/>
    </location>
</feature>
<dbReference type="InterPro" id="IPR036388">
    <property type="entry name" value="WH-like_DNA-bd_sf"/>
</dbReference>
<evidence type="ECO:0000313" key="10">
    <source>
        <dbReference type="Proteomes" id="UP000305238"/>
    </source>
</evidence>
<dbReference type="OrthoDB" id="6689546at2"/>
<keyword evidence="5" id="KW-0804">Transcription</keyword>
<evidence type="ECO:0000313" key="9">
    <source>
        <dbReference type="EMBL" id="TMR38198.1"/>
    </source>
</evidence>
<dbReference type="PANTHER" id="PTHR30173:SF43">
    <property type="entry name" value="ECF RNA POLYMERASE SIGMA FACTOR SIGI-RELATED"/>
    <property type="match status" value="1"/>
</dbReference>
<dbReference type="GO" id="GO:0016987">
    <property type="term" value="F:sigma factor activity"/>
    <property type="evidence" value="ECO:0007669"/>
    <property type="project" value="UniProtKB-KW"/>
</dbReference>
<gene>
    <name evidence="9" type="ORF">ETD96_16860</name>
</gene>
<name>A0A5S4GZ08_9ACTN</name>
<accession>A0A5S4GZ08</accession>
<dbReference type="InterPro" id="IPR052704">
    <property type="entry name" value="ECF_Sigma-70_Domain"/>
</dbReference>
<protein>
    <submittedName>
        <fullName evidence="9">Sigma-70 family RNA polymerase sigma factor</fullName>
    </submittedName>
</protein>
<organism evidence="9 10">
    <name type="scientific">Actinomadura geliboluensis</name>
    <dbReference type="NCBI Taxonomy" id="882440"/>
    <lineage>
        <taxon>Bacteria</taxon>
        <taxon>Bacillati</taxon>
        <taxon>Actinomycetota</taxon>
        <taxon>Actinomycetes</taxon>
        <taxon>Streptosporangiales</taxon>
        <taxon>Thermomonosporaceae</taxon>
        <taxon>Actinomadura</taxon>
    </lineage>
</organism>
<dbReference type="InterPro" id="IPR007627">
    <property type="entry name" value="RNA_pol_sigma70_r2"/>
</dbReference>
<dbReference type="Gene3D" id="3.10.450.50">
    <property type="match status" value="1"/>
</dbReference>
<evidence type="ECO:0000256" key="1">
    <source>
        <dbReference type="ARBA" id="ARBA00010641"/>
    </source>
</evidence>
<evidence type="ECO:0000256" key="5">
    <source>
        <dbReference type="ARBA" id="ARBA00023163"/>
    </source>
</evidence>
<feature type="domain" description="RNA polymerase sigma factor 70 region 4 type 2" evidence="8">
    <location>
        <begin position="111"/>
        <end position="161"/>
    </location>
</feature>
<dbReference type="SUPFAM" id="SSF54427">
    <property type="entry name" value="NTF2-like"/>
    <property type="match status" value="1"/>
</dbReference>
<evidence type="ECO:0000259" key="7">
    <source>
        <dbReference type="Pfam" id="PF04542"/>
    </source>
</evidence>
<feature type="region of interest" description="Disordered" evidence="6">
    <location>
        <begin position="155"/>
        <end position="176"/>
    </location>
</feature>
<evidence type="ECO:0000256" key="2">
    <source>
        <dbReference type="ARBA" id="ARBA00011344"/>
    </source>
</evidence>
<dbReference type="Proteomes" id="UP000305238">
    <property type="component" value="Unassembled WGS sequence"/>
</dbReference>
<dbReference type="RefSeq" id="WP_138637415.1">
    <property type="nucleotide sequence ID" value="NZ_VCKZ01000109.1"/>
</dbReference>
<comment type="caution">
    <text evidence="9">The sequence shown here is derived from an EMBL/GenBank/DDBJ whole genome shotgun (WGS) entry which is preliminary data.</text>
</comment>
<dbReference type="GO" id="GO:0006352">
    <property type="term" value="P:DNA-templated transcription initiation"/>
    <property type="evidence" value="ECO:0007669"/>
    <property type="project" value="InterPro"/>
</dbReference>
<sequence>MNAPDFLAVRFEEHRPHLKAVAYRMLGSLAEADDAIQETWLRLTRSGDAEIDNLGGWLTTVVGRVCLDMLRTRKRRGEEPLEARLPDPVISRTDGTDPEQQAMLADSVGLALLVVLESLTPAERLAFVLHDMFGLPFEEIAPIVDRTPATAKKLASRARQRVRGATPPPDPDPVGQRRVVDAFLTAARGGDFDALVALLDPDVVLRADGGVLTGGLRVIRGAAAVAGQAPTFQRMATAATTHAALVNGLAGLVNTIDGRPFSVMSFTVADGRIAAIDILSDPDRLARLDLASTDG</sequence>
<dbReference type="InterPro" id="IPR013249">
    <property type="entry name" value="RNA_pol_sigma70_r4_t2"/>
</dbReference>
<dbReference type="GO" id="GO:0003677">
    <property type="term" value="F:DNA binding"/>
    <property type="evidence" value="ECO:0007669"/>
    <property type="project" value="InterPro"/>
</dbReference>
<dbReference type="Pfam" id="PF08281">
    <property type="entry name" value="Sigma70_r4_2"/>
    <property type="match status" value="1"/>
</dbReference>
<dbReference type="InterPro" id="IPR032710">
    <property type="entry name" value="NTF2-like_dom_sf"/>
</dbReference>
<proteinExistence type="inferred from homology"/>
<keyword evidence="10" id="KW-1185">Reference proteome</keyword>
<dbReference type="SUPFAM" id="SSF88946">
    <property type="entry name" value="Sigma2 domain of RNA polymerase sigma factors"/>
    <property type="match status" value="1"/>
</dbReference>
<comment type="subunit">
    <text evidence="2">Interacts transiently with the RNA polymerase catalytic core formed by RpoA, RpoB, RpoC and RpoZ (2 alpha, 1 beta, 1 beta' and 1 omega subunit) to form the RNA polymerase holoenzyme that can initiate transcription.</text>
</comment>
<feature type="region of interest" description="Disordered" evidence="6">
    <location>
        <begin position="77"/>
        <end position="96"/>
    </location>
</feature>
<keyword evidence="4" id="KW-0731">Sigma factor</keyword>
<evidence type="ECO:0000256" key="6">
    <source>
        <dbReference type="SAM" id="MobiDB-lite"/>
    </source>
</evidence>
<reference evidence="9 10" key="1">
    <citation type="submission" date="2019-05" db="EMBL/GenBank/DDBJ databases">
        <title>Draft genome sequence of Actinomadura geliboluensis A8036.</title>
        <authorList>
            <person name="Saricaoglu S."/>
            <person name="Isik K."/>
        </authorList>
    </citation>
    <scope>NUCLEOTIDE SEQUENCE [LARGE SCALE GENOMIC DNA]</scope>
    <source>
        <strain evidence="9 10">A8036</strain>
    </source>
</reference>
<dbReference type="NCBIfam" id="TIGR02937">
    <property type="entry name" value="sigma70-ECF"/>
    <property type="match status" value="1"/>
</dbReference>